<accession>A0A4Y2SP53</accession>
<evidence type="ECO:0000313" key="1">
    <source>
        <dbReference type="EMBL" id="GBN88949.1"/>
    </source>
</evidence>
<sequence length="144" mass="16506">MVRLRALDFFSLSDSRFRIHFHVASTGTWLITKYSISVAKSRKSGDLGGKSNRCLQGNQLGTLNINIDLPKSCLKKISKSVPLKSGRIYGTFRKRDGDPSFSYLETTLIEPQLKNQRIHLRTWSVRDPSPQVRFMSTRSMRLRC</sequence>
<comment type="caution">
    <text evidence="1">The sequence shown here is derived from an EMBL/GenBank/DDBJ whole genome shotgun (WGS) entry which is preliminary data.</text>
</comment>
<evidence type="ECO:0000313" key="2">
    <source>
        <dbReference type="Proteomes" id="UP000499080"/>
    </source>
</evidence>
<organism evidence="1 2">
    <name type="scientific">Araneus ventricosus</name>
    <name type="common">Orbweaver spider</name>
    <name type="synonym">Epeira ventricosa</name>
    <dbReference type="NCBI Taxonomy" id="182803"/>
    <lineage>
        <taxon>Eukaryota</taxon>
        <taxon>Metazoa</taxon>
        <taxon>Ecdysozoa</taxon>
        <taxon>Arthropoda</taxon>
        <taxon>Chelicerata</taxon>
        <taxon>Arachnida</taxon>
        <taxon>Araneae</taxon>
        <taxon>Araneomorphae</taxon>
        <taxon>Entelegynae</taxon>
        <taxon>Araneoidea</taxon>
        <taxon>Araneidae</taxon>
        <taxon>Araneus</taxon>
    </lineage>
</organism>
<gene>
    <name evidence="1" type="ORF">AVEN_142207_1</name>
</gene>
<dbReference type="AlphaFoldDB" id="A0A4Y2SP53"/>
<reference evidence="1 2" key="1">
    <citation type="journal article" date="2019" name="Sci. Rep.">
        <title>Orb-weaving spider Araneus ventricosus genome elucidates the spidroin gene catalogue.</title>
        <authorList>
            <person name="Kono N."/>
            <person name="Nakamura H."/>
            <person name="Ohtoshi R."/>
            <person name="Moran D.A.P."/>
            <person name="Shinohara A."/>
            <person name="Yoshida Y."/>
            <person name="Fujiwara M."/>
            <person name="Mori M."/>
            <person name="Tomita M."/>
            <person name="Arakawa K."/>
        </authorList>
    </citation>
    <scope>NUCLEOTIDE SEQUENCE [LARGE SCALE GENOMIC DNA]</scope>
</reference>
<keyword evidence="2" id="KW-1185">Reference proteome</keyword>
<proteinExistence type="predicted"/>
<name>A0A4Y2SP53_ARAVE</name>
<dbReference type="EMBL" id="BGPR01022543">
    <property type="protein sequence ID" value="GBN88949.1"/>
    <property type="molecule type" value="Genomic_DNA"/>
</dbReference>
<dbReference type="Proteomes" id="UP000499080">
    <property type="component" value="Unassembled WGS sequence"/>
</dbReference>
<protein>
    <submittedName>
        <fullName evidence="1">Uncharacterized protein</fullName>
    </submittedName>
</protein>